<evidence type="ECO:0000313" key="2">
    <source>
        <dbReference type="Proteomes" id="UP001224845"/>
    </source>
</evidence>
<dbReference type="AlphaFoldDB" id="A0AAW8EPX8"/>
<evidence type="ECO:0000313" key="1">
    <source>
        <dbReference type="EMBL" id="MDP9974936.1"/>
    </source>
</evidence>
<protein>
    <submittedName>
        <fullName evidence="1">Uncharacterized protein</fullName>
    </submittedName>
</protein>
<organism evidence="1 2">
    <name type="scientific">Variovorax paradoxus</name>
    <dbReference type="NCBI Taxonomy" id="34073"/>
    <lineage>
        <taxon>Bacteria</taxon>
        <taxon>Pseudomonadati</taxon>
        <taxon>Pseudomonadota</taxon>
        <taxon>Betaproteobacteria</taxon>
        <taxon>Burkholderiales</taxon>
        <taxon>Comamonadaceae</taxon>
        <taxon>Variovorax</taxon>
    </lineage>
</organism>
<comment type="caution">
    <text evidence="1">The sequence shown here is derived from an EMBL/GenBank/DDBJ whole genome shotgun (WGS) entry which is preliminary data.</text>
</comment>
<dbReference type="EMBL" id="JAUSRV010000020">
    <property type="protein sequence ID" value="MDP9974936.1"/>
    <property type="molecule type" value="Genomic_DNA"/>
</dbReference>
<gene>
    <name evidence="1" type="ORF">J2W39_006220</name>
</gene>
<dbReference type="RefSeq" id="WP_307596972.1">
    <property type="nucleotide sequence ID" value="NZ_JAUSRV010000020.1"/>
</dbReference>
<reference evidence="1" key="1">
    <citation type="submission" date="2023-07" db="EMBL/GenBank/DDBJ databases">
        <title>Sorghum-associated microbial communities from plants grown in Nebraska, USA.</title>
        <authorList>
            <person name="Schachtman D."/>
        </authorList>
    </citation>
    <scope>NUCLEOTIDE SEQUENCE</scope>
    <source>
        <strain evidence="1">DS3315</strain>
    </source>
</reference>
<dbReference type="Proteomes" id="UP001224845">
    <property type="component" value="Unassembled WGS sequence"/>
</dbReference>
<name>A0AAW8EPX8_VARPD</name>
<accession>A0AAW8EPX8</accession>
<proteinExistence type="predicted"/>
<sequence length="147" mass="15662">MKDATASVGSKGLIAAVRGAELTAFLHDSPHGQTRSIIIESARPAMGAPLRSVKRLVSSARHMLPPPAATLLKRRSKKVSDTAPVAMAEIEQTLKRLGLDGLARRNDLSGSFVVEATAAQIRELAATPGVQAIRPNRRHRNICNIAS</sequence>